<accession>W6XX93</accession>
<evidence type="ECO:0000313" key="3">
    <source>
        <dbReference type="Proteomes" id="UP000053841"/>
    </source>
</evidence>
<dbReference type="OrthoDB" id="10651418at2759"/>
<protein>
    <submittedName>
        <fullName evidence="2">Uncharacterized protein</fullName>
    </submittedName>
</protein>
<dbReference type="RefSeq" id="XP_007715316.1">
    <property type="nucleotide sequence ID" value="XM_007717126.1"/>
</dbReference>
<dbReference type="HOGENOM" id="CLU_1026687_0_0_1"/>
<dbReference type="EMBL" id="KI964703">
    <property type="protein sequence ID" value="EUC30378.1"/>
    <property type="molecule type" value="Genomic_DNA"/>
</dbReference>
<sequence length="271" mass="29149">MAVRPVKPPATPSSSSALRARPHATHAASRSTRLPPPPPCVPSAHRRQPYVPWPLEPDGTSRGPGHESVCCLHLGPCVRRAYASLSPPEGPVRFEPSQHHHGVARPACLCGATLDDRLSLSASPRQPLPPPPLCCMQCCNWGPQARADTHPSTVPRAVVGAAPTGQSWHAPLARLQPPTCHWLLHHQLCAAYVGHCACAISRHCDDSPRLARPKMTLPTWCIAPSACHGCDGDCTLWACVALRCGAVVDNRIGKEAYSILLAVYDHILYRA</sequence>
<keyword evidence="3" id="KW-1185">Reference proteome</keyword>
<dbReference type="AlphaFoldDB" id="W6XX93"/>
<dbReference type="KEGG" id="bze:COCCADRAFT_28723"/>
<evidence type="ECO:0000256" key="1">
    <source>
        <dbReference type="SAM" id="MobiDB-lite"/>
    </source>
</evidence>
<feature type="region of interest" description="Disordered" evidence="1">
    <location>
        <begin position="1"/>
        <end position="59"/>
    </location>
</feature>
<evidence type="ECO:0000313" key="2">
    <source>
        <dbReference type="EMBL" id="EUC30378.1"/>
    </source>
</evidence>
<feature type="compositionally biased region" description="Pro residues" evidence="1">
    <location>
        <begin position="1"/>
        <end position="11"/>
    </location>
</feature>
<proteinExistence type="predicted"/>
<dbReference type="GeneID" id="19146457"/>
<organism evidence="2 3">
    <name type="scientific">Cochliobolus carbonum (strain 26-R-13)</name>
    <name type="common">Maize leaf spot fungus</name>
    <name type="synonym">Bipolaris zeicola</name>
    <dbReference type="NCBI Taxonomy" id="930089"/>
    <lineage>
        <taxon>Eukaryota</taxon>
        <taxon>Fungi</taxon>
        <taxon>Dikarya</taxon>
        <taxon>Ascomycota</taxon>
        <taxon>Pezizomycotina</taxon>
        <taxon>Dothideomycetes</taxon>
        <taxon>Pleosporomycetidae</taxon>
        <taxon>Pleosporales</taxon>
        <taxon>Pleosporineae</taxon>
        <taxon>Pleosporaceae</taxon>
        <taxon>Bipolaris</taxon>
    </lineage>
</organism>
<name>W6XX93_COCC2</name>
<dbReference type="Proteomes" id="UP000053841">
    <property type="component" value="Unassembled WGS sequence"/>
</dbReference>
<gene>
    <name evidence="2" type="ORF">COCCADRAFT_28723</name>
</gene>
<reference evidence="2 3" key="1">
    <citation type="journal article" date="2013" name="PLoS Genet.">
        <title>Comparative genome structure, secondary metabolite, and effector coding capacity across Cochliobolus pathogens.</title>
        <authorList>
            <person name="Condon B.J."/>
            <person name="Leng Y."/>
            <person name="Wu D."/>
            <person name="Bushley K.E."/>
            <person name="Ohm R.A."/>
            <person name="Otillar R."/>
            <person name="Martin J."/>
            <person name="Schackwitz W."/>
            <person name="Grimwood J."/>
            <person name="MohdZainudin N."/>
            <person name="Xue C."/>
            <person name="Wang R."/>
            <person name="Manning V.A."/>
            <person name="Dhillon B."/>
            <person name="Tu Z.J."/>
            <person name="Steffenson B.J."/>
            <person name="Salamov A."/>
            <person name="Sun H."/>
            <person name="Lowry S."/>
            <person name="LaButti K."/>
            <person name="Han J."/>
            <person name="Copeland A."/>
            <person name="Lindquist E."/>
            <person name="Barry K."/>
            <person name="Schmutz J."/>
            <person name="Baker S.E."/>
            <person name="Ciuffetti L.M."/>
            <person name="Grigoriev I.V."/>
            <person name="Zhong S."/>
            <person name="Turgeon B.G."/>
        </authorList>
    </citation>
    <scope>NUCLEOTIDE SEQUENCE [LARGE SCALE GENOMIC DNA]</scope>
    <source>
        <strain evidence="2 3">26-R-13</strain>
    </source>
</reference>